<sequence length="108" mass="11746">MSSIKKYVTTKFAGGDLNPWKPPFVAYAKMLGCWCHLTGEAEMPEAPVGATRVTDSTGGQTQTVTDAVTPEALREYKRDLADWQDKEDQAAGILALVTVPAIQKKFEG</sequence>
<protein>
    <submittedName>
        <fullName evidence="1">Uncharacterized protein</fullName>
    </submittedName>
</protein>
<accession>A0ABR3ELG7</accession>
<feature type="non-terminal residue" evidence="1">
    <location>
        <position position="108"/>
    </location>
</feature>
<evidence type="ECO:0000313" key="2">
    <source>
        <dbReference type="Proteomes" id="UP001465976"/>
    </source>
</evidence>
<name>A0ABR3ELG7_9AGAR</name>
<evidence type="ECO:0000313" key="1">
    <source>
        <dbReference type="EMBL" id="KAL0563703.1"/>
    </source>
</evidence>
<gene>
    <name evidence="1" type="ORF">V5O48_018361</name>
</gene>
<dbReference type="Proteomes" id="UP001465976">
    <property type="component" value="Unassembled WGS sequence"/>
</dbReference>
<dbReference type="EMBL" id="JBAHYK010003267">
    <property type="protein sequence ID" value="KAL0563703.1"/>
    <property type="molecule type" value="Genomic_DNA"/>
</dbReference>
<comment type="caution">
    <text evidence="1">The sequence shown here is derived from an EMBL/GenBank/DDBJ whole genome shotgun (WGS) entry which is preliminary data.</text>
</comment>
<reference evidence="1 2" key="1">
    <citation type="submission" date="2024-02" db="EMBL/GenBank/DDBJ databases">
        <title>A draft genome for the cacao thread blight pathogen Marasmius crinis-equi.</title>
        <authorList>
            <person name="Cohen S.P."/>
            <person name="Baruah I.K."/>
            <person name="Amoako-Attah I."/>
            <person name="Bukari Y."/>
            <person name="Meinhardt L.W."/>
            <person name="Bailey B.A."/>
        </authorList>
    </citation>
    <scope>NUCLEOTIDE SEQUENCE [LARGE SCALE GENOMIC DNA]</scope>
    <source>
        <strain evidence="1 2">GH-76</strain>
    </source>
</reference>
<proteinExistence type="predicted"/>
<keyword evidence="2" id="KW-1185">Reference proteome</keyword>
<organism evidence="1 2">
    <name type="scientific">Marasmius crinis-equi</name>
    <dbReference type="NCBI Taxonomy" id="585013"/>
    <lineage>
        <taxon>Eukaryota</taxon>
        <taxon>Fungi</taxon>
        <taxon>Dikarya</taxon>
        <taxon>Basidiomycota</taxon>
        <taxon>Agaricomycotina</taxon>
        <taxon>Agaricomycetes</taxon>
        <taxon>Agaricomycetidae</taxon>
        <taxon>Agaricales</taxon>
        <taxon>Marasmiineae</taxon>
        <taxon>Marasmiaceae</taxon>
        <taxon>Marasmius</taxon>
    </lineage>
</organism>